<gene>
    <name evidence="1" type="ORF">AS189_19105</name>
</gene>
<proteinExistence type="predicted"/>
<dbReference type="Proteomes" id="UP000059574">
    <property type="component" value="Plasmid pRK01"/>
</dbReference>
<organism evidence="1 2">
    <name type="scientific">Arthrobacter alpinus</name>
    <dbReference type="NCBI Taxonomy" id="656366"/>
    <lineage>
        <taxon>Bacteria</taxon>
        <taxon>Bacillati</taxon>
        <taxon>Actinomycetota</taxon>
        <taxon>Actinomycetes</taxon>
        <taxon>Micrococcales</taxon>
        <taxon>Micrococcaceae</taxon>
        <taxon>Arthrobacter</taxon>
    </lineage>
</organism>
<keyword evidence="1" id="KW-0614">Plasmid</keyword>
<accession>A0A0S2M4W7</accession>
<geneLocation type="plasmid" evidence="1 2">
    <name>pRK01</name>
</geneLocation>
<name>A0A0S2M4W7_9MICC</name>
<reference evidence="1 2" key="2">
    <citation type="journal article" date="2016" name="J. Biotechnol.">
        <title>Complete genome sequence of Arthrobacter alpinus ERGS4:06, a yellow pigmented bacterium tolerant to cold and radiations isolated from Sikkim Himalaya.</title>
        <authorList>
            <person name="Kumar R."/>
            <person name="Singh D."/>
            <person name="Swarnkar M.K."/>
            <person name="Singh A.K."/>
            <person name="Kumar S."/>
        </authorList>
    </citation>
    <scope>NUCLEOTIDE SEQUENCE [LARGE SCALE GENOMIC DNA]</scope>
    <source>
        <strain evidence="1 2">ERGS4:06</strain>
        <plasmid evidence="1 2">pRK01</plasmid>
    </source>
</reference>
<evidence type="ECO:0000313" key="2">
    <source>
        <dbReference type="Proteomes" id="UP000059574"/>
    </source>
</evidence>
<evidence type="ECO:0000313" key="1">
    <source>
        <dbReference type="EMBL" id="ALO68694.1"/>
    </source>
</evidence>
<reference evidence="2" key="1">
    <citation type="submission" date="2015-11" db="EMBL/GenBank/DDBJ databases">
        <authorList>
            <person name="Kumar R."/>
            <person name="Singh D."/>
            <person name="Swarnkar M.K."/>
            <person name="Singh A.K."/>
            <person name="Kumar S."/>
        </authorList>
    </citation>
    <scope>NUCLEOTIDE SEQUENCE [LARGE SCALE GENOMIC DNA]</scope>
    <source>
        <strain evidence="2">ERGS4:06</strain>
        <plasmid evidence="2">pRK01</plasmid>
    </source>
</reference>
<sequence>MHLFRCPRVIEPAQRQVREELSMAWLVHKVGQGRIRPVPALALFIVDLGVTEGQRSISPEHGHYSGLQAGRRRHEHLHCLGPTSGKCMCQAKVELDQTAAVRNGAVQASNFILKHRNAVDPLPAPIWAIAFPLRA</sequence>
<dbReference type="EMBL" id="CP013201">
    <property type="protein sequence ID" value="ALO68694.1"/>
    <property type="molecule type" value="Genomic_DNA"/>
</dbReference>
<dbReference type="AlphaFoldDB" id="A0A0S2M4W7"/>
<protein>
    <submittedName>
        <fullName evidence="1">Uncharacterized protein</fullName>
    </submittedName>
</protein>